<sequence length="51" mass="5284">MIGCVQAPPLGGPQVRFSIGAGDRQALQPALCSTLPITRHVVALLFQQLGG</sequence>
<organism evidence="1 2">
    <name type="scientific">Dreissena polymorpha</name>
    <name type="common">Zebra mussel</name>
    <name type="synonym">Mytilus polymorpha</name>
    <dbReference type="NCBI Taxonomy" id="45954"/>
    <lineage>
        <taxon>Eukaryota</taxon>
        <taxon>Metazoa</taxon>
        <taxon>Spiralia</taxon>
        <taxon>Lophotrochozoa</taxon>
        <taxon>Mollusca</taxon>
        <taxon>Bivalvia</taxon>
        <taxon>Autobranchia</taxon>
        <taxon>Heteroconchia</taxon>
        <taxon>Euheterodonta</taxon>
        <taxon>Imparidentia</taxon>
        <taxon>Neoheterodontei</taxon>
        <taxon>Myida</taxon>
        <taxon>Dreissenoidea</taxon>
        <taxon>Dreissenidae</taxon>
        <taxon>Dreissena</taxon>
    </lineage>
</organism>
<evidence type="ECO:0000313" key="1">
    <source>
        <dbReference type="EMBL" id="KAH3885775.1"/>
    </source>
</evidence>
<proteinExistence type="predicted"/>
<keyword evidence="2" id="KW-1185">Reference proteome</keyword>
<accession>A0A9D4N0X4</accession>
<gene>
    <name evidence="1" type="ORF">DPMN_009773</name>
</gene>
<reference evidence="1" key="2">
    <citation type="submission" date="2020-11" db="EMBL/GenBank/DDBJ databases">
        <authorList>
            <person name="McCartney M.A."/>
            <person name="Auch B."/>
            <person name="Kono T."/>
            <person name="Mallez S."/>
            <person name="Becker A."/>
            <person name="Gohl D.M."/>
            <person name="Silverstein K.A.T."/>
            <person name="Koren S."/>
            <person name="Bechman K.B."/>
            <person name="Herman A."/>
            <person name="Abrahante J.E."/>
            <person name="Garbe J."/>
        </authorList>
    </citation>
    <scope>NUCLEOTIDE SEQUENCE</scope>
    <source>
        <strain evidence="1">Duluth1</strain>
        <tissue evidence="1">Whole animal</tissue>
    </source>
</reference>
<dbReference type="EMBL" id="JAIWYP010000001">
    <property type="protein sequence ID" value="KAH3885775.1"/>
    <property type="molecule type" value="Genomic_DNA"/>
</dbReference>
<evidence type="ECO:0000313" key="2">
    <source>
        <dbReference type="Proteomes" id="UP000828390"/>
    </source>
</evidence>
<comment type="caution">
    <text evidence="1">The sequence shown here is derived from an EMBL/GenBank/DDBJ whole genome shotgun (WGS) entry which is preliminary data.</text>
</comment>
<dbReference type="Proteomes" id="UP000828390">
    <property type="component" value="Unassembled WGS sequence"/>
</dbReference>
<dbReference type="AlphaFoldDB" id="A0A9D4N0X4"/>
<reference evidence="1" key="1">
    <citation type="journal article" date="2019" name="bioRxiv">
        <title>The Genome of the Zebra Mussel, Dreissena polymorpha: A Resource for Invasive Species Research.</title>
        <authorList>
            <person name="McCartney M.A."/>
            <person name="Auch B."/>
            <person name="Kono T."/>
            <person name="Mallez S."/>
            <person name="Zhang Y."/>
            <person name="Obille A."/>
            <person name="Becker A."/>
            <person name="Abrahante J.E."/>
            <person name="Garbe J."/>
            <person name="Badalamenti J.P."/>
            <person name="Herman A."/>
            <person name="Mangelson H."/>
            <person name="Liachko I."/>
            <person name="Sullivan S."/>
            <person name="Sone E.D."/>
            <person name="Koren S."/>
            <person name="Silverstein K.A.T."/>
            <person name="Beckman K.B."/>
            <person name="Gohl D.M."/>
        </authorList>
    </citation>
    <scope>NUCLEOTIDE SEQUENCE</scope>
    <source>
        <strain evidence="1">Duluth1</strain>
        <tissue evidence="1">Whole animal</tissue>
    </source>
</reference>
<protein>
    <submittedName>
        <fullName evidence="1">Uncharacterized protein</fullName>
    </submittedName>
</protein>
<name>A0A9D4N0X4_DREPO</name>